<proteinExistence type="predicted"/>
<sequence length="174" mass="19362">MSICPDAIQTGHRPDQLLHEILLGASRPVRRGLPPELPQPGRPLPRLGQQRPAGQDCLSARWRQRDLRLQQVQRDDPRRSHSVLSPQDAESLQLHHSELHGPRHVWLSYHARKPGSRHPRGRGPSFPASDPRLQVQDPPEGGSPAPLLCSPPQPAHPDPPALPPPQTQRLLSAR</sequence>
<feature type="region of interest" description="Disordered" evidence="1">
    <location>
        <begin position="112"/>
        <end position="174"/>
    </location>
</feature>
<feature type="region of interest" description="Disordered" evidence="1">
    <location>
        <begin position="69"/>
        <end position="97"/>
    </location>
</feature>
<evidence type="ECO:0000313" key="2">
    <source>
        <dbReference type="EMBL" id="KAJ1606082.1"/>
    </source>
</evidence>
<dbReference type="AlphaFoldDB" id="A0A9D5DHH3"/>
<accession>A0A9D5DHH3</accession>
<protein>
    <submittedName>
        <fullName evidence="2">Uncharacterized protein</fullName>
    </submittedName>
</protein>
<feature type="compositionally biased region" description="Pro residues" evidence="1">
    <location>
        <begin position="149"/>
        <end position="166"/>
    </location>
</feature>
<reference evidence="2" key="1">
    <citation type="submission" date="2022-10" db="EMBL/GenBank/DDBJ databases">
        <title>Adaptive evolution leads to modifications in subtelomeric GC content in a zoonotic Cryptosporidium species.</title>
        <authorList>
            <person name="Li J."/>
            <person name="Feng Y."/>
            <person name="Xiao L."/>
        </authorList>
    </citation>
    <scope>NUCLEOTIDE SEQUENCE</scope>
    <source>
        <strain evidence="2">33844</strain>
    </source>
</reference>
<feature type="region of interest" description="Disordered" evidence="1">
    <location>
        <begin position="29"/>
        <end position="55"/>
    </location>
</feature>
<name>A0A9D5DHH3_9CRYT</name>
<comment type="caution">
    <text evidence="2">The sequence shown here is derived from an EMBL/GenBank/DDBJ whole genome shotgun (WGS) entry which is preliminary data.</text>
</comment>
<evidence type="ECO:0000256" key="1">
    <source>
        <dbReference type="SAM" id="MobiDB-lite"/>
    </source>
</evidence>
<organism evidence="2">
    <name type="scientific">Cryptosporidium canis</name>
    <dbReference type="NCBI Taxonomy" id="195482"/>
    <lineage>
        <taxon>Eukaryota</taxon>
        <taxon>Sar</taxon>
        <taxon>Alveolata</taxon>
        <taxon>Apicomplexa</taxon>
        <taxon>Conoidasida</taxon>
        <taxon>Coccidia</taxon>
        <taxon>Eucoccidiorida</taxon>
        <taxon>Eimeriorina</taxon>
        <taxon>Cryptosporidiidae</taxon>
        <taxon>Cryptosporidium</taxon>
    </lineage>
</organism>
<feature type="compositionally biased region" description="Basic and acidic residues" evidence="1">
    <location>
        <begin position="69"/>
        <end position="79"/>
    </location>
</feature>
<feature type="compositionally biased region" description="Basic residues" evidence="1">
    <location>
        <begin position="112"/>
        <end position="121"/>
    </location>
</feature>
<dbReference type="EMBL" id="JAPCXC010000084">
    <property type="protein sequence ID" value="KAJ1606082.1"/>
    <property type="molecule type" value="Genomic_DNA"/>
</dbReference>
<gene>
    <name evidence="2" type="ORF">OJ253_2894</name>
</gene>
<feature type="non-terminal residue" evidence="2">
    <location>
        <position position="174"/>
    </location>
</feature>
<dbReference type="Proteomes" id="UP001067231">
    <property type="component" value="Unassembled WGS sequence"/>
</dbReference>